<keyword evidence="2" id="KW-1185">Reference proteome</keyword>
<evidence type="ECO:0000313" key="2">
    <source>
        <dbReference type="Proteomes" id="UP000568380"/>
    </source>
</evidence>
<gene>
    <name evidence="1" type="ORF">HNR40_007520</name>
</gene>
<comment type="caution">
    <text evidence="1">The sequence shown here is derived from an EMBL/GenBank/DDBJ whole genome shotgun (WGS) entry which is preliminary data.</text>
</comment>
<reference evidence="1 2" key="1">
    <citation type="submission" date="2020-08" db="EMBL/GenBank/DDBJ databases">
        <title>Genomic Encyclopedia of Type Strains, Phase IV (KMG-IV): sequencing the most valuable type-strain genomes for metagenomic binning, comparative biology and taxonomic classification.</title>
        <authorList>
            <person name="Goeker M."/>
        </authorList>
    </citation>
    <scope>NUCLEOTIDE SEQUENCE [LARGE SCALE GENOMIC DNA]</scope>
    <source>
        <strain evidence="1 2">DSM 45385</strain>
    </source>
</reference>
<protein>
    <submittedName>
        <fullName evidence="1">Uncharacterized protein YceH (UPF0502 family)</fullName>
    </submittedName>
</protein>
<proteinExistence type="predicted"/>
<dbReference type="InterPro" id="IPR008792">
    <property type="entry name" value="PQQD"/>
</dbReference>
<dbReference type="EMBL" id="JACHIN010000012">
    <property type="protein sequence ID" value="MBB5082025.1"/>
    <property type="molecule type" value="Genomic_DNA"/>
</dbReference>
<name>A0A7W8AB95_9ACTN</name>
<evidence type="ECO:0000313" key="1">
    <source>
        <dbReference type="EMBL" id="MBB5082025.1"/>
    </source>
</evidence>
<dbReference type="AlphaFoldDB" id="A0A7W8AB95"/>
<dbReference type="Proteomes" id="UP000568380">
    <property type="component" value="Unassembled WGS sequence"/>
</dbReference>
<dbReference type="InterPro" id="IPR041881">
    <property type="entry name" value="PqqD_sf"/>
</dbReference>
<dbReference type="Pfam" id="PF05402">
    <property type="entry name" value="PqqD"/>
    <property type="match status" value="1"/>
</dbReference>
<dbReference type="RefSeq" id="WP_184969879.1">
    <property type="nucleotide sequence ID" value="NZ_JACHIN010000012.1"/>
</dbReference>
<dbReference type="Gene3D" id="1.10.10.1150">
    <property type="entry name" value="Coenzyme PQQ synthesis protein D (PqqD)"/>
    <property type="match status" value="1"/>
</dbReference>
<accession>A0A7W8AB95</accession>
<sequence>MKTWAIGQNVVWTETEDEVRLYDTTAGEFQTLNQTASAIWRQLVRNGDQGAIVTALAAEFGAQDDNQRHLISSDAERFLRALADAGLVVEQGG</sequence>
<organism evidence="1 2">
    <name type="scientific">Nonomuraea endophytica</name>
    <dbReference type="NCBI Taxonomy" id="714136"/>
    <lineage>
        <taxon>Bacteria</taxon>
        <taxon>Bacillati</taxon>
        <taxon>Actinomycetota</taxon>
        <taxon>Actinomycetes</taxon>
        <taxon>Streptosporangiales</taxon>
        <taxon>Streptosporangiaceae</taxon>
        <taxon>Nonomuraea</taxon>
    </lineage>
</organism>